<protein>
    <submittedName>
        <fullName evidence="10">Rne/Rng family ribonuclease</fullName>
    </submittedName>
</protein>
<evidence type="ECO:0000256" key="7">
    <source>
        <dbReference type="ARBA" id="ARBA00022884"/>
    </source>
</evidence>
<dbReference type="PANTHER" id="PTHR30001">
    <property type="entry name" value="RIBONUCLEASE"/>
    <property type="match status" value="1"/>
</dbReference>
<dbReference type="Gene3D" id="3.40.1260.20">
    <property type="entry name" value="Ribonuclease E, catalytic domain"/>
    <property type="match status" value="1"/>
</dbReference>
<dbReference type="GO" id="GO:0004540">
    <property type="term" value="F:RNA nuclease activity"/>
    <property type="evidence" value="ECO:0007669"/>
    <property type="project" value="InterPro"/>
</dbReference>
<evidence type="ECO:0000313" key="10">
    <source>
        <dbReference type="EMBL" id="RZV38394.1"/>
    </source>
</evidence>
<dbReference type="SUPFAM" id="SSF50249">
    <property type="entry name" value="Nucleic acid-binding proteins"/>
    <property type="match status" value="1"/>
</dbReference>
<keyword evidence="4" id="KW-0479">Metal-binding</keyword>
<gene>
    <name evidence="10" type="ORF">EVJ48_07030</name>
</gene>
<evidence type="ECO:0000259" key="8">
    <source>
        <dbReference type="Pfam" id="PF10150"/>
    </source>
</evidence>
<feature type="domain" description="RNA-binding protein AU-1/Ribonuclease E/G" evidence="8">
    <location>
        <begin position="149"/>
        <end position="420"/>
    </location>
</feature>
<evidence type="ECO:0000313" key="11">
    <source>
        <dbReference type="Proteomes" id="UP000322454"/>
    </source>
</evidence>
<dbReference type="InterPro" id="IPR048583">
    <property type="entry name" value="RNase_E_G_thioredoxin-like"/>
</dbReference>
<dbReference type="GO" id="GO:0046872">
    <property type="term" value="F:metal ion binding"/>
    <property type="evidence" value="ECO:0007669"/>
    <property type="project" value="UniProtKB-KW"/>
</dbReference>
<keyword evidence="6" id="KW-0460">Magnesium</keyword>
<evidence type="ECO:0000256" key="1">
    <source>
        <dbReference type="ARBA" id="ARBA00001946"/>
    </source>
</evidence>
<evidence type="ECO:0000256" key="3">
    <source>
        <dbReference type="ARBA" id="ARBA00022722"/>
    </source>
</evidence>
<dbReference type="CDD" id="cd04453">
    <property type="entry name" value="S1_RNase_E"/>
    <property type="match status" value="1"/>
</dbReference>
<keyword evidence="3" id="KW-0540">Nuclease</keyword>
<organism evidence="10 11">
    <name type="scientific">Candidatus Acidulodesulfobacterium acidiphilum</name>
    <dbReference type="NCBI Taxonomy" id="2597224"/>
    <lineage>
        <taxon>Bacteria</taxon>
        <taxon>Deltaproteobacteria</taxon>
        <taxon>Candidatus Acidulodesulfobacterales</taxon>
        <taxon>Candidatus Acidulodesulfobacterium</taxon>
    </lineage>
</organism>
<dbReference type="EMBL" id="SHMQ01000019">
    <property type="protein sequence ID" value="RZV38394.1"/>
    <property type="molecule type" value="Genomic_DNA"/>
</dbReference>
<keyword evidence="7" id="KW-0694">RNA-binding</keyword>
<proteinExistence type="predicted"/>
<evidence type="ECO:0000256" key="6">
    <source>
        <dbReference type="ARBA" id="ARBA00022842"/>
    </source>
</evidence>
<evidence type="ECO:0000256" key="5">
    <source>
        <dbReference type="ARBA" id="ARBA00022801"/>
    </source>
</evidence>
<evidence type="ECO:0000256" key="2">
    <source>
        <dbReference type="ARBA" id="ARBA00022490"/>
    </source>
</evidence>
<dbReference type="GO" id="GO:0003723">
    <property type="term" value="F:RNA binding"/>
    <property type="evidence" value="ECO:0007669"/>
    <property type="project" value="UniProtKB-KW"/>
</dbReference>
<keyword evidence="5" id="KW-0378">Hydrolase</keyword>
<dbReference type="NCBIfam" id="TIGR00757">
    <property type="entry name" value="RNaseEG"/>
    <property type="match status" value="1"/>
</dbReference>
<dbReference type="Pfam" id="PF20833">
    <property type="entry name" value="RNase_E_G_Thio"/>
    <property type="match status" value="1"/>
</dbReference>
<evidence type="ECO:0000256" key="4">
    <source>
        <dbReference type="ARBA" id="ARBA00022723"/>
    </source>
</evidence>
<dbReference type="Proteomes" id="UP000322454">
    <property type="component" value="Unassembled WGS sequence"/>
</dbReference>
<reference evidence="10 11" key="1">
    <citation type="submission" date="2019-01" db="EMBL/GenBank/DDBJ databases">
        <title>Insights into ecological role of a new deltaproteobacterial order Candidatus Sinidesulfobacterales (Sva0485) by metagenomics and metatranscriptomics.</title>
        <authorList>
            <person name="Tan S."/>
            <person name="Liu J."/>
            <person name="Fang Y."/>
            <person name="Hedlund B."/>
            <person name="Lian Z.-H."/>
            <person name="Huang L.-Y."/>
            <person name="Li J.-T."/>
            <person name="Huang L.-N."/>
            <person name="Li W.-J."/>
            <person name="Jiang H.-C."/>
            <person name="Dong H.-L."/>
            <person name="Shu W.-S."/>
        </authorList>
    </citation>
    <scope>NUCLEOTIDE SEQUENCE [LARGE SCALE GENOMIC DNA]</scope>
    <source>
        <strain evidence="10">AP4</strain>
    </source>
</reference>
<comment type="cofactor">
    <cofactor evidence="1">
        <name>Mg(2+)</name>
        <dbReference type="ChEBI" id="CHEBI:18420"/>
    </cofactor>
</comment>
<dbReference type="GO" id="GO:0006364">
    <property type="term" value="P:rRNA processing"/>
    <property type="evidence" value="ECO:0007669"/>
    <property type="project" value="TreeGrafter"/>
</dbReference>
<dbReference type="GO" id="GO:0005737">
    <property type="term" value="C:cytoplasm"/>
    <property type="evidence" value="ECO:0007669"/>
    <property type="project" value="TreeGrafter"/>
</dbReference>
<dbReference type="InterPro" id="IPR019307">
    <property type="entry name" value="RNA-bd_AU-1/RNase_E/G"/>
</dbReference>
<dbReference type="PANTHER" id="PTHR30001:SF0">
    <property type="entry name" value="RIBONUCLEASE G"/>
    <property type="match status" value="1"/>
</dbReference>
<keyword evidence="2" id="KW-0963">Cytoplasm</keyword>
<dbReference type="AlphaFoldDB" id="A0A520XB25"/>
<sequence>MTTELVVSKDDFETRIALMEDGILTEIFIERDESTPKHGNIYKGKVTQVLPGIQASFIDIGWEKSAFLYAGDFYEIETADYDFFESESGLSEEADSGVTEMEKKNRKAKKGKKNHLTIDQLIKKNQEILVQIAKEPVKTKGARVTSHISLPGRFLVYMPTSSSIGISRKIKSDEEKKRLKSLVKKYRKEGTGFIIRTAAENASEIDIERDIKFLTNLWSDIYKKQTEAKAPKLIFKDISLSLRVLRDFLNKKFDKIIIDDKDEYQNIIDFLSIQSPEYLDILQLYKNKSGVSLFDSYGIEKEIAKSLNKKVWLKSGGYIIIDHAEALTAIDVNTGKFVGKRNFDDTILKTNLESAKEIAFQLRLRNIGGIIVIDFIDMNKESDKEKVYRTLEECLKKDRVKTTINKITELGLVEMTRKRTGNSLVSTFLEHCPMCEGSGMIKSAQTICFEVLRAVSAFAKKTKARKITVTVNPSVMGKLYENEKMLNALESKIKKKINIKMQDGFYPEYFEIL</sequence>
<dbReference type="Pfam" id="PF10150">
    <property type="entry name" value="RNase_E_G"/>
    <property type="match status" value="1"/>
</dbReference>
<dbReference type="InterPro" id="IPR012340">
    <property type="entry name" value="NA-bd_OB-fold"/>
</dbReference>
<comment type="caution">
    <text evidence="10">The sequence shown here is derived from an EMBL/GenBank/DDBJ whole genome shotgun (WGS) entry which is preliminary data.</text>
</comment>
<evidence type="ECO:0000259" key="9">
    <source>
        <dbReference type="Pfam" id="PF20833"/>
    </source>
</evidence>
<dbReference type="GO" id="GO:0016787">
    <property type="term" value="F:hydrolase activity"/>
    <property type="evidence" value="ECO:0007669"/>
    <property type="project" value="UniProtKB-KW"/>
</dbReference>
<dbReference type="Gene3D" id="2.40.50.140">
    <property type="entry name" value="Nucleic acid-binding proteins"/>
    <property type="match status" value="1"/>
</dbReference>
<accession>A0A520XB25</accession>
<feature type="domain" description="RNase E/G thioredoxin-like" evidence="9">
    <location>
        <begin position="432"/>
        <end position="512"/>
    </location>
</feature>
<name>A0A520XB25_9DELT</name>
<dbReference type="InterPro" id="IPR004659">
    <property type="entry name" value="RNase_E/G"/>
</dbReference>